<organism evidence="1 2">
    <name type="scientific">Trapa natans</name>
    <name type="common">Water chestnut</name>
    <dbReference type="NCBI Taxonomy" id="22666"/>
    <lineage>
        <taxon>Eukaryota</taxon>
        <taxon>Viridiplantae</taxon>
        <taxon>Streptophyta</taxon>
        <taxon>Embryophyta</taxon>
        <taxon>Tracheophyta</taxon>
        <taxon>Spermatophyta</taxon>
        <taxon>Magnoliopsida</taxon>
        <taxon>eudicotyledons</taxon>
        <taxon>Gunneridae</taxon>
        <taxon>Pentapetalae</taxon>
        <taxon>rosids</taxon>
        <taxon>malvids</taxon>
        <taxon>Myrtales</taxon>
        <taxon>Lythraceae</taxon>
        <taxon>Trapa</taxon>
    </lineage>
</organism>
<proteinExistence type="predicted"/>
<keyword evidence="2" id="KW-1185">Reference proteome</keyword>
<reference evidence="1 2" key="1">
    <citation type="journal article" date="2023" name="Hortic Res">
        <title>Pangenome of water caltrop reveals structural variations and asymmetric subgenome divergence after allopolyploidization.</title>
        <authorList>
            <person name="Zhang X."/>
            <person name="Chen Y."/>
            <person name="Wang L."/>
            <person name="Yuan Y."/>
            <person name="Fang M."/>
            <person name="Shi L."/>
            <person name="Lu R."/>
            <person name="Comes H.P."/>
            <person name="Ma Y."/>
            <person name="Chen Y."/>
            <person name="Huang G."/>
            <person name="Zhou Y."/>
            <person name="Zheng Z."/>
            <person name="Qiu Y."/>
        </authorList>
    </citation>
    <scope>NUCLEOTIDE SEQUENCE [LARGE SCALE GENOMIC DNA]</scope>
    <source>
        <strain evidence="1">F231</strain>
    </source>
</reference>
<dbReference type="InterPro" id="IPR016972">
    <property type="entry name" value="UCP031279"/>
</dbReference>
<evidence type="ECO:0000313" key="1">
    <source>
        <dbReference type="EMBL" id="KAK4804322.1"/>
    </source>
</evidence>
<protein>
    <submittedName>
        <fullName evidence="1">Uncharacterized protein</fullName>
    </submittedName>
</protein>
<gene>
    <name evidence="1" type="ORF">SAY86_004139</name>
</gene>
<dbReference type="PIRSF" id="PIRSF031279">
    <property type="entry name" value="UCP031279"/>
    <property type="match status" value="1"/>
</dbReference>
<dbReference type="Proteomes" id="UP001346149">
    <property type="component" value="Unassembled WGS sequence"/>
</dbReference>
<dbReference type="AlphaFoldDB" id="A0AAN7MUR1"/>
<name>A0AAN7MUR1_TRANT</name>
<dbReference type="PANTHER" id="PTHR33526:SF4">
    <property type="entry name" value="OS07G0123800 PROTEIN"/>
    <property type="match status" value="1"/>
</dbReference>
<dbReference type="PANTHER" id="PTHR33526">
    <property type="entry name" value="OS07G0123800 PROTEIN"/>
    <property type="match status" value="1"/>
</dbReference>
<sequence length="157" mass="16532">MKTGGRFRSRFIRIISTPIRVLCKARDLYVRSLSDYADRIGLGTVGCPVGHYTSLPRSFSAVPSRSSSGGDDLRELIRAASARTYGDRIDVEAVIGGNSGAVKRPSLGSRVLPKSSSAGMGRIDEDGPCDFGQGGGPPVTRSWSCAIAGTRGGQRVA</sequence>
<accession>A0AAN7MUR1</accession>
<dbReference type="EMBL" id="JAXQNO010000001">
    <property type="protein sequence ID" value="KAK4804322.1"/>
    <property type="molecule type" value="Genomic_DNA"/>
</dbReference>
<evidence type="ECO:0000313" key="2">
    <source>
        <dbReference type="Proteomes" id="UP001346149"/>
    </source>
</evidence>
<comment type="caution">
    <text evidence="1">The sequence shown here is derived from an EMBL/GenBank/DDBJ whole genome shotgun (WGS) entry which is preliminary data.</text>
</comment>